<name>A0A135HWV0_9HYPH</name>
<dbReference type="RefSeq" id="WP_068881855.1">
    <property type="nucleotide sequence ID" value="NZ_LNTU01000012.1"/>
</dbReference>
<dbReference type="OrthoDB" id="287932at2"/>
<evidence type="ECO:0000313" key="2">
    <source>
        <dbReference type="EMBL" id="KXF77670.1"/>
    </source>
</evidence>
<sequence length="99" mass="11427">MLLIVGTIRLPPENLEIARPVMSRMVFASRAEDGCEEYSYAQDVLEPGLIHVKEMWRDQAALDRHFASEHIAKWRAEWPRLGIGERNLCVYEVGYPRAT</sequence>
<feature type="domain" description="ABM" evidence="1">
    <location>
        <begin position="2"/>
        <end position="91"/>
    </location>
</feature>
<keyword evidence="3" id="KW-1185">Reference proteome</keyword>
<protein>
    <submittedName>
        <fullName evidence="2">Antibiotic biosynthesis monooxygenase</fullName>
    </submittedName>
</protein>
<dbReference type="InterPro" id="IPR011008">
    <property type="entry name" value="Dimeric_a/b-barrel"/>
</dbReference>
<dbReference type="InterPro" id="IPR050744">
    <property type="entry name" value="AI-2_Isomerase_LsrG"/>
</dbReference>
<proteinExistence type="predicted"/>
<dbReference type="EMBL" id="LNTU01000012">
    <property type="protein sequence ID" value="KXF77670.1"/>
    <property type="molecule type" value="Genomic_DNA"/>
</dbReference>
<dbReference type="InterPro" id="IPR007138">
    <property type="entry name" value="ABM_dom"/>
</dbReference>
<keyword evidence="2" id="KW-0560">Oxidoreductase</keyword>
<dbReference type="SUPFAM" id="SSF54909">
    <property type="entry name" value="Dimeric alpha+beta barrel"/>
    <property type="match status" value="1"/>
</dbReference>
<dbReference type="PANTHER" id="PTHR33336">
    <property type="entry name" value="QUINOL MONOOXYGENASE YGIN-RELATED"/>
    <property type="match status" value="1"/>
</dbReference>
<dbReference type="Proteomes" id="UP000070107">
    <property type="component" value="Unassembled WGS sequence"/>
</dbReference>
<keyword evidence="2" id="KW-0503">Monooxygenase</keyword>
<dbReference type="GO" id="GO:0004497">
    <property type="term" value="F:monooxygenase activity"/>
    <property type="evidence" value="ECO:0007669"/>
    <property type="project" value="UniProtKB-KW"/>
</dbReference>
<dbReference type="Pfam" id="PF03992">
    <property type="entry name" value="ABM"/>
    <property type="match status" value="1"/>
</dbReference>
<gene>
    <name evidence="2" type="ORF">ATN84_10015</name>
</gene>
<dbReference type="AlphaFoldDB" id="A0A135HWV0"/>
<comment type="caution">
    <text evidence="2">The sequence shown here is derived from an EMBL/GenBank/DDBJ whole genome shotgun (WGS) entry which is preliminary data.</text>
</comment>
<dbReference type="PROSITE" id="PS51725">
    <property type="entry name" value="ABM"/>
    <property type="match status" value="1"/>
</dbReference>
<reference evidence="2 3" key="1">
    <citation type="submission" date="2015-11" db="EMBL/GenBank/DDBJ databases">
        <title>Draft genome sequence of Paramesorhizobium deserti A-3-E, a strain highly resistant to diverse beta-lactam antibiotics.</title>
        <authorList>
            <person name="Lv R."/>
            <person name="Yang X."/>
            <person name="Fang N."/>
            <person name="Guo J."/>
            <person name="Luo X."/>
            <person name="Peng F."/>
            <person name="Yang R."/>
            <person name="Cui Y."/>
            <person name="Fang C."/>
            <person name="Song Y."/>
        </authorList>
    </citation>
    <scope>NUCLEOTIDE SEQUENCE [LARGE SCALE GENOMIC DNA]</scope>
    <source>
        <strain evidence="2 3">A-3-E</strain>
    </source>
</reference>
<evidence type="ECO:0000259" key="1">
    <source>
        <dbReference type="PROSITE" id="PS51725"/>
    </source>
</evidence>
<evidence type="ECO:0000313" key="3">
    <source>
        <dbReference type="Proteomes" id="UP000070107"/>
    </source>
</evidence>
<dbReference type="Gene3D" id="3.30.70.100">
    <property type="match status" value="1"/>
</dbReference>
<dbReference type="PANTHER" id="PTHR33336:SF3">
    <property type="entry name" value="ABM DOMAIN-CONTAINING PROTEIN"/>
    <property type="match status" value="1"/>
</dbReference>
<accession>A0A135HWV0</accession>
<dbReference type="STRING" id="1494590.ATN84_10015"/>
<organism evidence="2 3">
    <name type="scientific">Paramesorhizobium deserti</name>
    <dbReference type="NCBI Taxonomy" id="1494590"/>
    <lineage>
        <taxon>Bacteria</taxon>
        <taxon>Pseudomonadati</taxon>
        <taxon>Pseudomonadota</taxon>
        <taxon>Alphaproteobacteria</taxon>
        <taxon>Hyphomicrobiales</taxon>
        <taxon>Phyllobacteriaceae</taxon>
        <taxon>Paramesorhizobium</taxon>
    </lineage>
</organism>